<keyword evidence="5 14" id="KW-1003">Cell membrane</keyword>
<evidence type="ECO:0000259" key="17">
    <source>
        <dbReference type="Pfam" id="PF14849"/>
    </source>
</evidence>
<evidence type="ECO:0000313" key="18">
    <source>
        <dbReference type="EMBL" id="ABD86388.1"/>
    </source>
</evidence>
<evidence type="ECO:0000256" key="13">
    <source>
        <dbReference type="ARBA" id="ARBA00033342"/>
    </source>
</evidence>
<feature type="transmembrane region" description="Helical" evidence="14">
    <location>
        <begin position="567"/>
        <end position="592"/>
    </location>
</feature>
<evidence type="ECO:0000256" key="11">
    <source>
        <dbReference type="ARBA" id="ARBA00023186"/>
    </source>
</evidence>
<comment type="similarity">
    <text evidence="2 14">Belongs to the OXA1/ALB3/YidC family. Type 1 subfamily.</text>
</comment>
<dbReference type="Gene3D" id="2.70.98.90">
    <property type="match status" value="1"/>
</dbReference>
<dbReference type="HOGENOM" id="CLU_016535_1_0_5"/>
<dbReference type="FunFam" id="2.70.98.90:FF:000006">
    <property type="entry name" value="Membrane protein insertase YidC"/>
    <property type="match status" value="1"/>
</dbReference>
<evidence type="ECO:0000256" key="4">
    <source>
        <dbReference type="ARBA" id="ARBA00022448"/>
    </source>
</evidence>
<dbReference type="AlphaFoldDB" id="Q21B48"/>
<evidence type="ECO:0000259" key="16">
    <source>
        <dbReference type="Pfam" id="PF02096"/>
    </source>
</evidence>
<evidence type="ECO:0000256" key="15">
    <source>
        <dbReference type="SAM" id="MobiDB-lite"/>
    </source>
</evidence>
<dbReference type="PANTHER" id="PTHR12428">
    <property type="entry name" value="OXA1"/>
    <property type="match status" value="1"/>
</dbReference>
<dbReference type="PRINTS" id="PR01900">
    <property type="entry name" value="YIDCPROTEIN"/>
</dbReference>
<evidence type="ECO:0000256" key="8">
    <source>
        <dbReference type="ARBA" id="ARBA00022927"/>
    </source>
</evidence>
<evidence type="ECO:0000256" key="2">
    <source>
        <dbReference type="ARBA" id="ARBA00010527"/>
    </source>
</evidence>
<dbReference type="RefSeq" id="WP_011471296.1">
    <property type="nucleotide sequence ID" value="NC_007925.1"/>
</dbReference>
<dbReference type="InterPro" id="IPR019998">
    <property type="entry name" value="Membr_insert_YidC"/>
</dbReference>
<dbReference type="GO" id="GO:0032977">
    <property type="term" value="F:membrane insertase activity"/>
    <property type="evidence" value="ECO:0007669"/>
    <property type="project" value="InterPro"/>
</dbReference>
<dbReference type="InterPro" id="IPR047196">
    <property type="entry name" value="YidC_ALB_C"/>
</dbReference>
<proteinExistence type="inferred from homology"/>
<dbReference type="NCBIfam" id="NF002353">
    <property type="entry name" value="PRK01318.1-4"/>
    <property type="match status" value="1"/>
</dbReference>
<reference evidence="18" key="1">
    <citation type="submission" date="2006-03" db="EMBL/GenBank/DDBJ databases">
        <title>Complete sequence of Rhodopseudomonas palustris BisB18.</title>
        <authorList>
            <consortium name="US DOE Joint Genome Institute"/>
            <person name="Copeland A."/>
            <person name="Lucas S."/>
            <person name="Lapidus A."/>
            <person name="Barry K."/>
            <person name="Detter J.C."/>
            <person name="Glavina del Rio T."/>
            <person name="Hammon N."/>
            <person name="Israni S."/>
            <person name="Dalin E."/>
            <person name="Tice H."/>
            <person name="Pitluck S."/>
            <person name="Chain P."/>
            <person name="Malfatti S."/>
            <person name="Shin M."/>
            <person name="Vergez L."/>
            <person name="Schmutz J."/>
            <person name="Larimer F."/>
            <person name="Land M."/>
            <person name="Hauser L."/>
            <person name="Pelletier D.A."/>
            <person name="Kyrpides N."/>
            <person name="Anderson I."/>
            <person name="Oda Y."/>
            <person name="Harwood C.S."/>
            <person name="Richardson P."/>
        </authorList>
    </citation>
    <scope>NUCLEOTIDE SEQUENCE [LARGE SCALE GENOMIC DNA]</scope>
    <source>
        <strain evidence="18">BisB18</strain>
    </source>
</reference>
<feature type="compositionally biased region" description="Low complexity" evidence="15">
    <location>
        <begin position="43"/>
        <end position="81"/>
    </location>
</feature>
<dbReference type="InterPro" id="IPR001708">
    <property type="entry name" value="YidC/ALB3/OXA1/COX18"/>
</dbReference>
<evidence type="ECO:0000256" key="3">
    <source>
        <dbReference type="ARBA" id="ARBA00015325"/>
    </source>
</evidence>
<comment type="subcellular location">
    <subcellularLocation>
        <location evidence="1">Cell inner membrane</location>
        <topology evidence="1">Multi-pass membrane protein</topology>
    </subcellularLocation>
    <subcellularLocation>
        <location evidence="14">Cell membrane</location>
        <topology evidence="14">Multi-pass membrane protein</topology>
    </subcellularLocation>
</comment>
<evidence type="ECO:0000256" key="1">
    <source>
        <dbReference type="ARBA" id="ARBA00004429"/>
    </source>
</evidence>
<dbReference type="Pfam" id="PF02096">
    <property type="entry name" value="60KD_IMP"/>
    <property type="match status" value="1"/>
</dbReference>
<feature type="transmembrane region" description="Helical" evidence="14">
    <location>
        <begin position="532"/>
        <end position="555"/>
    </location>
</feature>
<dbReference type="HAMAP" id="MF_01810">
    <property type="entry name" value="YidC_type1"/>
    <property type="match status" value="1"/>
</dbReference>
<comment type="subunit">
    <text evidence="14">Interacts with the Sec translocase complex via SecD. Specifically interacts with transmembrane segments of nascent integral membrane proteins during membrane integration.</text>
</comment>
<accession>Q21B48</accession>
<keyword evidence="10 14" id="KW-0472">Membrane</keyword>
<dbReference type="CDD" id="cd20070">
    <property type="entry name" value="5TM_YidC_Alb3"/>
    <property type="match status" value="1"/>
</dbReference>
<evidence type="ECO:0000256" key="14">
    <source>
        <dbReference type="HAMAP-Rule" id="MF_01810"/>
    </source>
</evidence>
<evidence type="ECO:0000256" key="7">
    <source>
        <dbReference type="ARBA" id="ARBA00022692"/>
    </source>
</evidence>
<dbReference type="STRING" id="316056.RPC_0817"/>
<dbReference type="InterPro" id="IPR038221">
    <property type="entry name" value="YidC_periplasmic_sf"/>
</dbReference>
<feature type="region of interest" description="Disordered" evidence="15">
    <location>
        <begin position="41"/>
        <end position="87"/>
    </location>
</feature>
<keyword evidence="4 14" id="KW-0813">Transport</keyword>
<sequence length="632" mass="69512">MTDNRNTILAVILSGLVLLGWQYFFNIPQMEKQRAAELASKSQAVNPAQPQGAQPATPAAPGAAIPQPNAATAPAGSAPNAIQPQANTPVVSREAALAASPRVKIDTPRLSGSIALKGARIDDIALVQFRETVDPKSPAIELFSPSGSANPYYAEFGWVAAAGTSVKIPDQNTQWEQDGTGSLTPNHPVTLKYDNGEGLTFRRTITIDERYLFTMKDEVTNVGNAPVTLYPFALISRHGTPHVAGYYILHEGLVGYLGEQGLQEYGYSKIDEAKAVNFKVTNGWLGITDKYWAAALLPDTSAQLQARFSSNLANNVRTYQTDYLQDAQTIAIGGTGTANARLFAGAKEAGTVGINFPALGLGGYNKDLGLNHFDLLIDWGWFYFITKPMFVALDFFFHLVGNFGIAILLVTVIIKLLFLPLANKSYASMAKMKAIQPQLAALKERHPDDKAKQQQEMMEIYRKEKINPVAGCLPVLLQIPVFFSLYKVLFVTIEMRHAPFYGWIHDLSAPDPTNLFNLFGLLAFDPTHVPVIGHYLVLGAWPIVMGITMWVQMKLNPTPPDPTQQMIFAWMPLIFTFMLASFPAGLVIYWAWNNLLSVVQQGYIMRRNGVKVELFDNLKASFARKKKNAKAT</sequence>
<dbReference type="InterPro" id="IPR028053">
    <property type="entry name" value="Membr_insert_YidC_N"/>
</dbReference>
<evidence type="ECO:0000256" key="12">
    <source>
        <dbReference type="ARBA" id="ARBA00033245"/>
    </source>
</evidence>
<evidence type="ECO:0000256" key="5">
    <source>
        <dbReference type="ARBA" id="ARBA00022475"/>
    </source>
</evidence>
<gene>
    <name evidence="14" type="primary">yidC</name>
    <name evidence="18" type="ordered locus">RPC_0817</name>
</gene>
<dbReference type="Pfam" id="PF14849">
    <property type="entry name" value="YidC_periplas"/>
    <property type="match status" value="1"/>
</dbReference>
<keyword evidence="7 14" id="KW-0812">Transmembrane</keyword>
<dbReference type="GO" id="GO:0051205">
    <property type="term" value="P:protein insertion into membrane"/>
    <property type="evidence" value="ECO:0007669"/>
    <property type="project" value="TreeGrafter"/>
</dbReference>
<dbReference type="eggNOG" id="COG0706">
    <property type="taxonomic scope" value="Bacteria"/>
</dbReference>
<dbReference type="NCBIfam" id="TIGR03593">
    <property type="entry name" value="yidC_nterm"/>
    <property type="match status" value="1"/>
</dbReference>
<name>Q21B48_RHOPB</name>
<keyword evidence="8 14" id="KW-0653">Protein transport</keyword>
<evidence type="ECO:0000256" key="10">
    <source>
        <dbReference type="ARBA" id="ARBA00023136"/>
    </source>
</evidence>
<dbReference type="NCBIfam" id="TIGR03592">
    <property type="entry name" value="yidC_oxa1_cterm"/>
    <property type="match status" value="1"/>
</dbReference>
<evidence type="ECO:0000256" key="9">
    <source>
        <dbReference type="ARBA" id="ARBA00022989"/>
    </source>
</evidence>
<feature type="domain" description="Membrane insertase YidC N-terminal" evidence="17">
    <location>
        <begin position="102"/>
        <end position="391"/>
    </location>
</feature>
<dbReference type="GO" id="GO:0015031">
    <property type="term" value="P:protein transport"/>
    <property type="evidence" value="ECO:0007669"/>
    <property type="project" value="UniProtKB-KW"/>
</dbReference>
<feature type="domain" description="Membrane insertase YidC/Oxa/ALB C-terminal" evidence="16">
    <location>
        <begin position="403"/>
        <end position="606"/>
    </location>
</feature>
<keyword evidence="11 14" id="KW-0143">Chaperone</keyword>
<comment type="function">
    <text evidence="14">Required for the insertion and/or proper folding and/or complex formation of integral membrane proteins into the membrane. Involved in integration of membrane proteins that insert both dependently and independently of the Sec translocase complex, as well as at least some lipoproteins. Aids folding of multispanning membrane proteins.</text>
</comment>
<dbReference type="InterPro" id="IPR028055">
    <property type="entry name" value="YidC/Oxa/ALB_C"/>
</dbReference>
<dbReference type="PANTHER" id="PTHR12428:SF65">
    <property type="entry name" value="CYTOCHROME C OXIDASE ASSEMBLY PROTEIN COX18, MITOCHONDRIAL"/>
    <property type="match status" value="1"/>
</dbReference>
<dbReference type="OrthoDB" id="9780552at2"/>
<evidence type="ECO:0000256" key="6">
    <source>
        <dbReference type="ARBA" id="ARBA00022519"/>
    </source>
</evidence>
<protein>
    <recommendedName>
        <fullName evidence="3 14">Membrane protein insertase YidC</fullName>
    </recommendedName>
    <alternativeName>
        <fullName evidence="13 14">Foldase YidC</fullName>
    </alternativeName>
    <alternativeName>
        <fullName evidence="12 14">Membrane integrase YidC</fullName>
    </alternativeName>
    <alternativeName>
        <fullName evidence="14">Membrane protein YidC</fullName>
    </alternativeName>
</protein>
<feature type="transmembrane region" description="Helical" evidence="14">
    <location>
        <begin position="6"/>
        <end position="25"/>
    </location>
</feature>
<dbReference type="GO" id="GO:0005886">
    <property type="term" value="C:plasma membrane"/>
    <property type="evidence" value="ECO:0007669"/>
    <property type="project" value="UniProtKB-SubCell"/>
</dbReference>
<dbReference type="KEGG" id="rpc:RPC_0817"/>
<dbReference type="CDD" id="cd19961">
    <property type="entry name" value="EcYidC-like_peri"/>
    <property type="match status" value="1"/>
</dbReference>
<dbReference type="PRINTS" id="PR00701">
    <property type="entry name" value="60KDINNERMP"/>
</dbReference>
<keyword evidence="9 14" id="KW-1133">Transmembrane helix</keyword>
<dbReference type="EMBL" id="CP000301">
    <property type="protein sequence ID" value="ABD86388.1"/>
    <property type="molecule type" value="Genomic_DNA"/>
</dbReference>
<keyword evidence="6" id="KW-0997">Cell inner membrane</keyword>
<feature type="transmembrane region" description="Helical" evidence="14">
    <location>
        <begin position="403"/>
        <end position="422"/>
    </location>
</feature>
<organism evidence="18">
    <name type="scientific">Rhodopseudomonas palustris (strain BisB18)</name>
    <dbReference type="NCBI Taxonomy" id="316056"/>
    <lineage>
        <taxon>Bacteria</taxon>
        <taxon>Pseudomonadati</taxon>
        <taxon>Pseudomonadota</taxon>
        <taxon>Alphaproteobacteria</taxon>
        <taxon>Hyphomicrobiales</taxon>
        <taxon>Nitrobacteraceae</taxon>
        <taxon>Rhodopseudomonas</taxon>
    </lineage>
</organism>